<sequence>MVKRVLVLAAGISLMAFGVALTILSTLGTTPNSSLPAALSPITGLTVGMLTLLFNLLYVGLQIVLLRERYQWIQLFQLATGALFGVMIDIAALIVVPLQSDNYILQFIMAMAGVVAMGLGIGIQVHANVINLPGEGVVLAITSTLRRTFGEHHKHLHFGNIKIASDLLHVVVAVLLSLAFLGTIVGVREATVISVFALGPISKWFLDKFPPYPAIDFSRFRKK</sequence>
<gene>
    <name evidence="2" type="ORF">NCTC11862_01095</name>
</gene>
<keyword evidence="3" id="KW-1185">Reference proteome</keyword>
<feature type="transmembrane region" description="Helical" evidence="1">
    <location>
        <begin position="167"/>
        <end position="187"/>
    </location>
</feature>
<dbReference type="AlphaFoldDB" id="A0A376CLJ9"/>
<protein>
    <submittedName>
        <fullName evidence="2">Hypothetical membrane protein</fullName>
    </submittedName>
</protein>
<dbReference type="Pfam" id="PF19700">
    <property type="entry name" value="DUF6198"/>
    <property type="match status" value="1"/>
</dbReference>
<feature type="transmembrane region" description="Helical" evidence="1">
    <location>
        <begin position="104"/>
        <end position="123"/>
    </location>
</feature>
<evidence type="ECO:0000313" key="2">
    <source>
        <dbReference type="EMBL" id="STC69310.1"/>
    </source>
</evidence>
<proteinExistence type="predicted"/>
<dbReference type="InterPro" id="IPR038750">
    <property type="entry name" value="YczE/YyaS-like"/>
</dbReference>
<dbReference type="PANTHER" id="PTHR40078:SF1">
    <property type="entry name" value="INTEGRAL MEMBRANE PROTEIN"/>
    <property type="match status" value="1"/>
</dbReference>
<evidence type="ECO:0000313" key="3">
    <source>
        <dbReference type="Proteomes" id="UP000254467"/>
    </source>
</evidence>
<name>A0A376CLJ9_9CORY</name>
<organism evidence="2 3">
    <name type="scientific">Corynebacterium pilosum</name>
    <dbReference type="NCBI Taxonomy" id="35756"/>
    <lineage>
        <taxon>Bacteria</taxon>
        <taxon>Bacillati</taxon>
        <taxon>Actinomycetota</taxon>
        <taxon>Actinomycetes</taxon>
        <taxon>Mycobacteriales</taxon>
        <taxon>Corynebacteriaceae</taxon>
        <taxon>Corynebacterium</taxon>
    </lineage>
</organism>
<keyword evidence="1" id="KW-0472">Membrane</keyword>
<feature type="transmembrane region" description="Helical" evidence="1">
    <location>
        <begin position="38"/>
        <end position="66"/>
    </location>
</feature>
<accession>A0A376CLJ9</accession>
<dbReference type="RefSeq" id="WP_018582439.1">
    <property type="nucleotide sequence ID" value="NZ_UFXQ01000001.1"/>
</dbReference>
<keyword evidence="1" id="KW-0812">Transmembrane</keyword>
<feature type="transmembrane region" description="Helical" evidence="1">
    <location>
        <begin position="78"/>
        <end position="98"/>
    </location>
</feature>
<dbReference type="Proteomes" id="UP000254467">
    <property type="component" value="Unassembled WGS sequence"/>
</dbReference>
<dbReference type="EMBL" id="UFXQ01000001">
    <property type="protein sequence ID" value="STC69310.1"/>
    <property type="molecule type" value="Genomic_DNA"/>
</dbReference>
<dbReference type="OrthoDB" id="87655at2"/>
<dbReference type="PANTHER" id="PTHR40078">
    <property type="entry name" value="INTEGRAL MEMBRANE PROTEIN-RELATED"/>
    <property type="match status" value="1"/>
</dbReference>
<dbReference type="STRING" id="35756.GCA_001044155_01194"/>
<keyword evidence="1" id="KW-1133">Transmembrane helix</keyword>
<reference evidence="2 3" key="1">
    <citation type="submission" date="2018-06" db="EMBL/GenBank/DDBJ databases">
        <authorList>
            <consortium name="Pathogen Informatics"/>
            <person name="Doyle S."/>
        </authorList>
    </citation>
    <scope>NUCLEOTIDE SEQUENCE [LARGE SCALE GENOMIC DNA]</scope>
    <source>
        <strain evidence="2 3">NCTC11862</strain>
    </source>
</reference>
<evidence type="ECO:0000256" key="1">
    <source>
        <dbReference type="SAM" id="Phobius"/>
    </source>
</evidence>